<sequence length="53" mass="6154">MTSVSVMVAFHHFKKLISMKTHVGIRLKLEPSKSDVKCVWRASYKLRVYCASR</sequence>
<proteinExistence type="predicted"/>
<reference evidence="1" key="2">
    <citation type="submission" date="2020-06" db="EMBL/GenBank/DDBJ databases">
        <title>Helianthus annuus Genome sequencing and assembly Release 2.</title>
        <authorList>
            <person name="Gouzy J."/>
            <person name="Langlade N."/>
            <person name="Munos S."/>
        </authorList>
    </citation>
    <scope>NUCLEOTIDE SEQUENCE</scope>
    <source>
        <tissue evidence="1">Leaves</tissue>
    </source>
</reference>
<dbReference type="Proteomes" id="UP000215914">
    <property type="component" value="Unassembled WGS sequence"/>
</dbReference>
<dbReference type="Gramene" id="mRNA:HanXRQr2_Chr01g0034721">
    <property type="protein sequence ID" value="CDS:HanXRQr2_Chr01g0034721.1"/>
    <property type="gene ID" value="HanXRQr2_Chr01g0034721"/>
</dbReference>
<organism evidence="1 2">
    <name type="scientific">Helianthus annuus</name>
    <name type="common">Common sunflower</name>
    <dbReference type="NCBI Taxonomy" id="4232"/>
    <lineage>
        <taxon>Eukaryota</taxon>
        <taxon>Viridiplantae</taxon>
        <taxon>Streptophyta</taxon>
        <taxon>Embryophyta</taxon>
        <taxon>Tracheophyta</taxon>
        <taxon>Spermatophyta</taxon>
        <taxon>Magnoliopsida</taxon>
        <taxon>eudicotyledons</taxon>
        <taxon>Gunneridae</taxon>
        <taxon>Pentapetalae</taxon>
        <taxon>asterids</taxon>
        <taxon>campanulids</taxon>
        <taxon>Asterales</taxon>
        <taxon>Asteraceae</taxon>
        <taxon>Asteroideae</taxon>
        <taxon>Heliantheae alliance</taxon>
        <taxon>Heliantheae</taxon>
        <taxon>Helianthus</taxon>
    </lineage>
</organism>
<accession>A0A9K3P5E8</accession>
<evidence type="ECO:0000313" key="2">
    <source>
        <dbReference type="Proteomes" id="UP000215914"/>
    </source>
</evidence>
<keyword evidence="2" id="KW-1185">Reference proteome</keyword>
<gene>
    <name evidence="1" type="ORF">HanXRQr2_Chr01g0034721</name>
</gene>
<evidence type="ECO:0000313" key="1">
    <source>
        <dbReference type="EMBL" id="KAF5823103.1"/>
    </source>
</evidence>
<dbReference type="EMBL" id="MNCJ02000316">
    <property type="protein sequence ID" value="KAF5823103.1"/>
    <property type="molecule type" value="Genomic_DNA"/>
</dbReference>
<dbReference type="AlphaFoldDB" id="A0A9K3P5E8"/>
<comment type="caution">
    <text evidence="1">The sequence shown here is derived from an EMBL/GenBank/DDBJ whole genome shotgun (WGS) entry which is preliminary data.</text>
</comment>
<reference evidence="1" key="1">
    <citation type="journal article" date="2017" name="Nature">
        <title>The sunflower genome provides insights into oil metabolism, flowering and Asterid evolution.</title>
        <authorList>
            <person name="Badouin H."/>
            <person name="Gouzy J."/>
            <person name="Grassa C.J."/>
            <person name="Murat F."/>
            <person name="Staton S.E."/>
            <person name="Cottret L."/>
            <person name="Lelandais-Briere C."/>
            <person name="Owens G.L."/>
            <person name="Carrere S."/>
            <person name="Mayjonade B."/>
            <person name="Legrand L."/>
            <person name="Gill N."/>
            <person name="Kane N.C."/>
            <person name="Bowers J.E."/>
            <person name="Hubner S."/>
            <person name="Bellec A."/>
            <person name="Berard A."/>
            <person name="Berges H."/>
            <person name="Blanchet N."/>
            <person name="Boniface M.C."/>
            <person name="Brunel D."/>
            <person name="Catrice O."/>
            <person name="Chaidir N."/>
            <person name="Claudel C."/>
            <person name="Donnadieu C."/>
            <person name="Faraut T."/>
            <person name="Fievet G."/>
            <person name="Helmstetter N."/>
            <person name="King M."/>
            <person name="Knapp S.J."/>
            <person name="Lai Z."/>
            <person name="Le Paslier M.C."/>
            <person name="Lippi Y."/>
            <person name="Lorenzon L."/>
            <person name="Mandel J.R."/>
            <person name="Marage G."/>
            <person name="Marchand G."/>
            <person name="Marquand E."/>
            <person name="Bret-Mestries E."/>
            <person name="Morien E."/>
            <person name="Nambeesan S."/>
            <person name="Nguyen T."/>
            <person name="Pegot-Espagnet P."/>
            <person name="Pouilly N."/>
            <person name="Raftis F."/>
            <person name="Sallet E."/>
            <person name="Schiex T."/>
            <person name="Thomas J."/>
            <person name="Vandecasteele C."/>
            <person name="Vares D."/>
            <person name="Vear F."/>
            <person name="Vautrin S."/>
            <person name="Crespi M."/>
            <person name="Mangin B."/>
            <person name="Burke J.M."/>
            <person name="Salse J."/>
            <person name="Munos S."/>
            <person name="Vincourt P."/>
            <person name="Rieseberg L.H."/>
            <person name="Langlade N.B."/>
        </authorList>
    </citation>
    <scope>NUCLEOTIDE SEQUENCE</scope>
    <source>
        <tissue evidence="1">Leaves</tissue>
    </source>
</reference>
<name>A0A9K3P5E8_HELAN</name>
<protein>
    <submittedName>
        <fullName evidence="1">Uncharacterized protein</fullName>
    </submittedName>
</protein>